<gene>
    <name evidence="2" type="ORF">PPL_02825</name>
</gene>
<feature type="chain" id="PRO_5003041878" evidence="1">
    <location>
        <begin position="21"/>
        <end position="446"/>
    </location>
</feature>
<feature type="signal peptide" evidence="1">
    <location>
        <begin position="1"/>
        <end position="20"/>
    </location>
</feature>
<proteinExistence type="predicted"/>
<dbReference type="RefSeq" id="XP_020435875.1">
    <property type="nucleotide sequence ID" value="XM_020573803.1"/>
</dbReference>
<protein>
    <submittedName>
        <fullName evidence="2">Uncharacterized protein</fullName>
    </submittedName>
</protein>
<organism evidence="2 3">
    <name type="scientific">Heterostelium pallidum (strain ATCC 26659 / Pp 5 / PN500)</name>
    <name type="common">Cellular slime mold</name>
    <name type="synonym">Polysphondylium pallidum</name>
    <dbReference type="NCBI Taxonomy" id="670386"/>
    <lineage>
        <taxon>Eukaryota</taxon>
        <taxon>Amoebozoa</taxon>
        <taxon>Evosea</taxon>
        <taxon>Eumycetozoa</taxon>
        <taxon>Dictyostelia</taxon>
        <taxon>Acytosteliales</taxon>
        <taxon>Acytosteliaceae</taxon>
        <taxon>Heterostelium</taxon>
    </lineage>
</organism>
<sequence length="446" mass="49968">MNNLYIKIFILFQLFYFCSSQDIQIVNKVGRPFMYGTYRGCTSIVSIILSYDKQILPADFSWPNATTTGQMNPSIFTLNSSIVDNQNQVFDITYSVPEAGGTILDILISRGSDPTFKSAYFQLDPSYNCILFSEEQLNTIKIGESIFDPILSFQTNVFVFNITTQWLEAANQPSIGCDTDFPSKFICQIPRVTGDSSNIVSTLIYTQASLTMTFPDTFNIIFTVSYLGSTSSSTPITKQFLVKNDFPKNLGKTTKLIENKIYPVPNSTYVQNFLAATPSYTYIDTYGADLDSYATLSYLDLVPYPMIYLAGNSTQKTYFVTAPIYPYIVYDYICDTTCVRNSEQQISIQSYPSYTGVYSNVTLNNDTMTNSYFFESIGEVPYLTTSLQSKISSTINPIPIDYPFGIINQTSIGYTSISDYSIVGQYSFVVIDKTTSIVLANDGKNH</sequence>
<evidence type="ECO:0000256" key="1">
    <source>
        <dbReference type="SAM" id="SignalP"/>
    </source>
</evidence>
<dbReference type="Proteomes" id="UP000001396">
    <property type="component" value="Unassembled WGS sequence"/>
</dbReference>
<dbReference type="GeneID" id="31358348"/>
<dbReference type="AlphaFoldDB" id="D3B360"/>
<dbReference type="EMBL" id="ADBJ01000010">
    <property type="protein sequence ID" value="EFA83758.1"/>
    <property type="molecule type" value="Genomic_DNA"/>
</dbReference>
<keyword evidence="1" id="KW-0732">Signal</keyword>
<reference evidence="2 3" key="1">
    <citation type="journal article" date="2011" name="Genome Res.">
        <title>Phylogeny-wide analysis of social amoeba genomes highlights ancient origins for complex intercellular communication.</title>
        <authorList>
            <person name="Heidel A.J."/>
            <person name="Lawal H.M."/>
            <person name="Felder M."/>
            <person name="Schilde C."/>
            <person name="Helps N.R."/>
            <person name="Tunggal B."/>
            <person name="Rivero F."/>
            <person name="John U."/>
            <person name="Schleicher M."/>
            <person name="Eichinger L."/>
            <person name="Platzer M."/>
            <person name="Noegel A.A."/>
            <person name="Schaap P."/>
            <person name="Gloeckner G."/>
        </authorList>
    </citation>
    <scope>NUCLEOTIDE SEQUENCE [LARGE SCALE GENOMIC DNA]</scope>
    <source>
        <strain evidence="3">ATCC 26659 / Pp 5 / PN500</strain>
    </source>
</reference>
<evidence type="ECO:0000313" key="2">
    <source>
        <dbReference type="EMBL" id="EFA83758.1"/>
    </source>
</evidence>
<name>D3B360_HETP5</name>
<dbReference type="InParanoid" id="D3B360"/>
<keyword evidence="3" id="KW-1185">Reference proteome</keyword>
<comment type="caution">
    <text evidence="2">The sequence shown here is derived from an EMBL/GenBank/DDBJ whole genome shotgun (WGS) entry which is preliminary data.</text>
</comment>
<evidence type="ECO:0000313" key="3">
    <source>
        <dbReference type="Proteomes" id="UP000001396"/>
    </source>
</evidence>
<accession>D3B360</accession>